<dbReference type="Proteomes" id="UP001163046">
    <property type="component" value="Unassembled WGS sequence"/>
</dbReference>
<evidence type="ECO:0000313" key="2">
    <source>
        <dbReference type="Proteomes" id="UP001163046"/>
    </source>
</evidence>
<sequence>MVSFEKLSKSWIAVMSRSRVKKDRRTTVACKEQQNLPDLTKVRDVLYNSRPNEEIIRQGICITDVTDF</sequence>
<dbReference type="EMBL" id="MU825882">
    <property type="protein sequence ID" value="KAJ7385216.1"/>
    <property type="molecule type" value="Genomic_DNA"/>
</dbReference>
<accession>A0A9W9ZNZ9</accession>
<evidence type="ECO:0000313" key="1">
    <source>
        <dbReference type="EMBL" id="KAJ7385216.1"/>
    </source>
</evidence>
<dbReference type="AlphaFoldDB" id="A0A9W9ZNZ9"/>
<gene>
    <name evidence="1" type="ORF">OS493_017595</name>
</gene>
<proteinExistence type="predicted"/>
<protein>
    <submittedName>
        <fullName evidence="1">Uncharacterized protein</fullName>
    </submittedName>
</protein>
<comment type="caution">
    <text evidence="1">The sequence shown here is derived from an EMBL/GenBank/DDBJ whole genome shotgun (WGS) entry which is preliminary data.</text>
</comment>
<keyword evidence="2" id="KW-1185">Reference proteome</keyword>
<name>A0A9W9ZNZ9_9CNID</name>
<organism evidence="1 2">
    <name type="scientific">Desmophyllum pertusum</name>
    <dbReference type="NCBI Taxonomy" id="174260"/>
    <lineage>
        <taxon>Eukaryota</taxon>
        <taxon>Metazoa</taxon>
        <taxon>Cnidaria</taxon>
        <taxon>Anthozoa</taxon>
        <taxon>Hexacorallia</taxon>
        <taxon>Scleractinia</taxon>
        <taxon>Caryophylliina</taxon>
        <taxon>Caryophylliidae</taxon>
        <taxon>Desmophyllum</taxon>
    </lineage>
</organism>
<reference evidence="1" key="1">
    <citation type="submission" date="2023-01" db="EMBL/GenBank/DDBJ databases">
        <title>Genome assembly of the deep-sea coral Lophelia pertusa.</title>
        <authorList>
            <person name="Herrera S."/>
            <person name="Cordes E."/>
        </authorList>
    </citation>
    <scope>NUCLEOTIDE SEQUENCE</scope>
    <source>
        <strain evidence="1">USNM1676648</strain>
        <tissue evidence="1">Polyp</tissue>
    </source>
</reference>